<sequence length="101" mass="11419">MRFSCAGLAQPGMTCFTCTNSLNNRQRKEHTMDKATEARIIDFIKGIYAGQFETLTVTKIETTEPNKYGEVKHIVSADTVWLDGSKTQNTFSCNQQDNDIY</sequence>
<organism evidence="1 2">
    <name type="scientific">Arthrobacter phage Franzy</name>
    <dbReference type="NCBI Taxonomy" id="2024007"/>
    <lineage>
        <taxon>Viruses</taxon>
        <taxon>Duplodnaviria</taxon>
        <taxon>Heunggongvirae</taxon>
        <taxon>Uroviricota</taxon>
        <taxon>Caudoviricetes</taxon>
        <taxon>Berryhillviridae</taxon>
        <taxon>Jawnskivirus</taxon>
        <taxon>Jawnskivirus brent</taxon>
        <taxon>Marthavirus brent</taxon>
    </lineage>
</organism>
<proteinExistence type="predicted"/>
<dbReference type="EMBL" id="MF377442">
    <property type="protein sequence ID" value="ASR78176.1"/>
    <property type="molecule type" value="Genomic_DNA"/>
</dbReference>
<reference evidence="1 2" key="1">
    <citation type="submission" date="2017-06" db="EMBL/GenBank/DDBJ databases">
        <authorList>
            <person name="Merlino C.O."/>
            <person name="Carpenter B.S."/>
            <person name="Henry M.A."/>
            <person name="Collins S.F."/>
            <person name="Annamarie G.E."/>
            <person name="Habdas M.E."/>
            <person name="Hartwell M.C."/>
            <person name="Williams K.C."/>
            <person name="Lee-Soety J.Y."/>
            <person name="Klyczek K."/>
            <person name="Garlena R.A."/>
            <person name="Russell D.A."/>
            <person name="Pope W.H."/>
            <person name="Jacobs-Sera D."/>
            <person name="Hendrix R.W."/>
            <person name="Hatfull G.F."/>
        </authorList>
    </citation>
    <scope>NUCLEOTIDE SEQUENCE [LARGE SCALE GENOMIC DNA]</scope>
</reference>
<gene>
    <name evidence="1" type="ORF">SEA_FRANZY_70</name>
</gene>
<evidence type="ECO:0000313" key="1">
    <source>
        <dbReference type="EMBL" id="ASR78176.1"/>
    </source>
</evidence>
<protein>
    <submittedName>
        <fullName evidence="1">Uncharacterized protein</fullName>
    </submittedName>
</protein>
<name>A0A222Z300_9CAUD</name>
<dbReference type="Proteomes" id="UP000224797">
    <property type="component" value="Genome"/>
</dbReference>
<accession>A0A222Z300</accession>
<evidence type="ECO:0000313" key="2">
    <source>
        <dbReference type="Proteomes" id="UP000224797"/>
    </source>
</evidence>